<dbReference type="Proteomes" id="UP000179797">
    <property type="component" value="Unassembled WGS sequence"/>
</dbReference>
<proteinExistence type="predicted"/>
<evidence type="ECO:0000313" key="2">
    <source>
        <dbReference type="Proteomes" id="UP000179797"/>
    </source>
</evidence>
<sequence length="352" mass="41594">MYKVLLLLSLFSCELLEDKNINAPFLYVISDNAPLKGVSFHFTPNYTSIIANEISVDYVSDGDFLLGRNQIGKTSFWRINGQSEIQSINEIYNYVLREKILVNNEVILMGDSLGFPVYNTINGEAISSYVSYNEYGNWLMPKDILLHNNQEYYFFEEEVNDHVRVVLQVYEQKLLINQYSFWLNFADVTYQYADFNDELLEVYIGESIDEGVSIKKINFQPELNEVIGVEQILERGRIFKVDNRIFYAEKEDQDIWLFYKSTSPYLKNRLSEVKQVNYLYYPDSNKEDCYVSYVDNQHQYKSVYIQNGKINQLGNRENTIINDIHRSDHYDHRLMTMKMRGEFKVVYERIPL</sequence>
<reference evidence="1 2" key="1">
    <citation type="journal article" date="2012" name="Int. J. Syst. Evol. Microbiol.">
        <title>Flammeovirga pacifica sp. nov., isolated from deep-sea sediment.</title>
        <authorList>
            <person name="Xu H."/>
            <person name="Fu Y."/>
            <person name="Yang N."/>
            <person name="Ding Z."/>
            <person name="Lai Q."/>
            <person name="Zeng R."/>
        </authorList>
    </citation>
    <scope>NUCLEOTIDE SEQUENCE [LARGE SCALE GENOMIC DNA]</scope>
    <source>
        <strain evidence="2">DSM 24597 / LMG 26175 / WPAGA1</strain>
    </source>
</reference>
<dbReference type="EMBL" id="JRYR02000001">
    <property type="protein sequence ID" value="OHX64972.1"/>
    <property type="molecule type" value="Genomic_DNA"/>
</dbReference>
<dbReference type="STRING" id="915059.NH26_00715"/>
<comment type="caution">
    <text evidence="1">The sequence shown here is derived from an EMBL/GenBank/DDBJ whole genome shotgun (WGS) entry which is preliminary data.</text>
</comment>
<dbReference type="AlphaFoldDB" id="A0A1S1YVC4"/>
<evidence type="ECO:0000313" key="1">
    <source>
        <dbReference type="EMBL" id="OHX64972.1"/>
    </source>
</evidence>
<accession>A0A1S1YVC4</accession>
<keyword evidence="2" id="KW-1185">Reference proteome</keyword>
<gene>
    <name evidence="1" type="ORF">NH26_00715</name>
</gene>
<protein>
    <submittedName>
        <fullName evidence="1">Uncharacterized protein</fullName>
    </submittedName>
</protein>
<organism evidence="1 2">
    <name type="scientific">Flammeovirga pacifica</name>
    <dbReference type="NCBI Taxonomy" id="915059"/>
    <lineage>
        <taxon>Bacteria</taxon>
        <taxon>Pseudomonadati</taxon>
        <taxon>Bacteroidota</taxon>
        <taxon>Cytophagia</taxon>
        <taxon>Cytophagales</taxon>
        <taxon>Flammeovirgaceae</taxon>
        <taxon>Flammeovirga</taxon>
    </lineage>
</organism>
<name>A0A1S1YVC4_FLAPC</name>